<dbReference type="SUPFAM" id="SSF52172">
    <property type="entry name" value="CheY-like"/>
    <property type="match status" value="1"/>
</dbReference>
<feature type="domain" description="Response regulatory" evidence="7">
    <location>
        <begin position="50"/>
        <end position="166"/>
    </location>
</feature>
<proteinExistence type="predicted"/>
<name>A0A1H8WE16_9ACTN</name>
<dbReference type="SMART" id="SM00421">
    <property type="entry name" value="HTH_LUXR"/>
    <property type="match status" value="1"/>
</dbReference>
<evidence type="ECO:0000256" key="5">
    <source>
        <dbReference type="SAM" id="MobiDB-lite"/>
    </source>
</evidence>
<feature type="compositionally biased region" description="Low complexity" evidence="5">
    <location>
        <begin position="30"/>
        <end position="41"/>
    </location>
</feature>
<feature type="compositionally biased region" description="Polar residues" evidence="5">
    <location>
        <begin position="1"/>
        <end position="15"/>
    </location>
</feature>
<comment type="caution">
    <text evidence="4">Lacks conserved residue(s) required for the propagation of feature annotation.</text>
</comment>
<dbReference type="PANTHER" id="PTHR44688:SF16">
    <property type="entry name" value="DNA-BINDING TRANSCRIPTIONAL ACTIVATOR DEVR_DOSR"/>
    <property type="match status" value="1"/>
</dbReference>
<dbReference type="STRING" id="673521.SAMN05660991_04336"/>
<dbReference type="InterPro" id="IPR016032">
    <property type="entry name" value="Sig_transdc_resp-reg_C-effctor"/>
</dbReference>
<feature type="region of interest" description="Disordered" evidence="5">
    <location>
        <begin position="1"/>
        <end position="41"/>
    </location>
</feature>
<evidence type="ECO:0000256" key="1">
    <source>
        <dbReference type="ARBA" id="ARBA00023015"/>
    </source>
</evidence>
<evidence type="ECO:0000256" key="2">
    <source>
        <dbReference type="ARBA" id="ARBA00023125"/>
    </source>
</evidence>
<sequence>MSQNDNGVRTGQLRSSSERQDVRVPGGAGPPRVRGPVRPGGIRPPTALLGVVLCEDHEVFRLGLRVVLEAQPDIAVVAETAQLPEAVAAAAGGGTAVVVVRQGLIGEATRPLLRELCRCGPAVLVLAEPGEDAEVDLVEVLQAGVRGYLPRRSAAHRLVEAVRALARHEAALDPEATGQLVRRLTAMPDRADACPLDRLTERQREVTALVARGLSNEEIAGRLFVSLATVKSHLTASMRRLGVRTRTQLAILVTREGSTVA</sequence>
<dbReference type="Proteomes" id="UP000198960">
    <property type="component" value="Unassembled WGS sequence"/>
</dbReference>
<dbReference type="PROSITE" id="PS50110">
    <property type="entry name" value="RESPONSE_REGULATORY"/>
    <property type="match status" value="1"/>
</dbReference>
<dbReference type="SUPFAM" id="SSF46894">
    <property type="entry name" value="C-terminal effector domain of the bipartite response regulators"/>
    <property type="match status" value="1"/>
</dbReference>
<keyword evidence="3" id="KW-0804">Transcription</keyword>
<dbReference type="InterPro" id="IPR001789">
    <property type="entry name" value="Sig_transdc_resp-reg_receiver"/>
</dbReference>
<evidence type="ECO:0000259" key="7">
    <source>
        <dbReference type="PROSITE" id="PS50110"/>
    </source>
</evidence>
<evidence type="ECO:0000256" key="3">
    <source>
        <dbReference type="ARBA" id="ARBA00023163"/>
    </source>
</evidence>
<dbReference type="InterPro" id="IPR011006">
    <property type="entry name" value="CheY-like_superfamily"/>
</dbReference>
<dbReference type="AlphaFoldDB" id="A0A1H8WE16"/>
<keyword evidence="2" id="KW-0238">DNA-binding</keyword>
<dbReference type="GO" id="GO:0000160">
    <property type="term" value="P:phosphorelay signal transduction system"/>
    <property type="evidence" value="ECO:0007669"/>
    <property type="project" value="InterPro"/>
</dbReference>
<dbReference type="SMART" id="SM00448">
    <property type="entry name" value="REC"/>
    <property type="match status" value="1"/>
</dbReference>
<dbReference type="GO" id="GO:0006355">
    <property type="term" value="P:regulation of DNA-templated transcription"/>
    <property type="evidence" value="ECO:0007669"/>
    <property type="project" value="InterPro"/>
</dbReference>
<dbReference type="EMBL" id="FOEE01000019">
    <property type="protein sequence ID" value="SEP25904.1"/>
    <property type="molecule type" value="Genomic_DNA"/>
</dbReference>
<dbReference type="InterPro" id="IPR000792">
    <property type="entry name" value="Tscrpt_reg_LuxR_C"/>
</dbReference>
<dbReference type="OrthoDB" id="134985at2"/>
<keyword evidence="9" id="KW-1185">Reference proteome</keyword>
<evidence type="ECO:0000259" key="6">
    <source>
        <dbReference type="PROSITE" id="PS50043"/>
    </source>
</evidence>
<dbReference type="PROSITE" id="PS50096">
    <property type="entry name" value="IQ"/>
    <property type="match status" value="1"/>
</dbReference>
<dbReference type="PROSITE" id="PS50043">
    <property type="entry name" value="HTH_LUXR_2"/>
    <property type="match status" value="1"/>
</dbReference>
<dbReference type="PANTHER" id="PTHR44688">
    <property type="entry name" value="DNA-BINDING TRANSCRIPTIONAL ACTIVATOR DEVR_DOSR"/>
    <property type="match status" value="1"/>
</dbReference>
<evidence type="ECO:0000256" key="4">
    <source>
        <dbReference type="PROSITE-ProRule" id="PRU00169"/>
    </source>
</evidence>
<dbReference type="PROSITE" id="PS00622">
    <property type="entry name" value="HTH_LUXR_1"/>
    <property type="match status" value="1"/>
</dbReference>
<evidence type="ECO:0000313" key="8">
    <source>
        <dbReference type="EMBL" id="SEP25904.1"/>
    </source>
</evidence>
<dbReference type="Pfam" id="PF00196">
    <property type="entry name" value="GerE"/>
    <property type="match status" value="1"/>
</dbReference>
<dbReference type="CDD" id="cd06170">
    <property type="entry name" value="LuxR_C_like"/>
    <property type="match status" value="1"/>
</dbReference>
<accession>A0A1H8WE16</accession>
<keyword evidence="1" id="KW-0805">Transcription regulation</keyword>
<organism evidence="8 9">
    <name type="scientific">Trujillonella endophytica</name>
    <dbReference type="NCBI Taxonomy" id="673521"/>
    <lineage>
        <taxon>Bacteria</taxon>
        <taxon>Bacillati</taxon>
        <taxon>Actinomycetota</taxon>
        <taxon>Actinomycetes</taxon>
        <taxon>Geodermatophilales</taxon>
        <taxon>Geodermatophilaceae</taxon>
        <taxon>Trujillonella</taxon>
    </lineage>
</organism>
<evidence type="ECO:0000313" key="9">
    <source>
        <dbReference type="Proteomes" id="UP000198960"/>
    </source>
</evidence>
<dbReference type="PRINTS" id="PR00038">
    <property type="entry name" value="HTHLUXR"/>
</dbReference>
<gene>
    <name evidence="8" type="ORF">SAMN05660991_04336</name>
</gene>
<dbReference type="GO" id="GO:0003677">
    <property type="term" value="F:DNA binding"/>
    <property type="evidence" value="ECO:0007669"/>
    <property type="project" value="UniProtKB-KW"/>
</dbReference>
<protein>
    <submittedName>
        <fullName evidence="8">Two component transcriptional regulator, LuxR family</fullName>
    </submittedName>
</protein>
<feature type="domain" description="HTH luxR-type" evidence="6">
    <location>
        <begin position="192"/>
        <end position="257"/>
    </location>
</feature>
<reference evidence="9" key="1">
    <citation type="submission" date="2016-10" db="EMBL/GenBank/DDBJ databases">
        <authorList>
            <person name="Varghese N."/>
            <person name="Submissions S."/>
        </authorList>
    </citation>
    <scope>NUCLEOTIDE SEQUENCE [LARGE SCALE GENOMIC DNA]</scope>
    <source>
        <strain evidence="9">DSM 45413</strain>
    </source>
</reference>
<dbReference type="Gene3D" id="3.40.50.2300">
    <property type="match status" value="1"/>
</dbReference>